<proteinExistence type="predicted"/>
<organism evidence="1 2">
    <name type="scientific">Streptomyces koyangensis</name>
    <dbReference type="NCBI Taxonomy" id="188770"/>
    <lineage>
        <taxon>Bacteria</taxon>
        <taxon>Bacillati</taxon>
        <taxon>Actinomycetota</taxon>
        <taxon>Actinomycetes</taxon>
        <taxon>Kitasatosporales</taxon>
        <taxon>Streptomycetaceae</taxon>
        <taxon>Streptomyces</taxon>
        <taxon>Streptomyces aurantiacus group</taxon>
    </lineage>
</organism>
<evidence type="ECO:0000313" key="1">
    <source>
        <dbReference type="EMBL" id="QRF01965.1"/>
    </source>
</evidence>
<evidence type="ECO:0000313" key="2">
    <source>
        <dbReference type="Proteomes" id="UP000596311"/>
    </source>
</evidence>
<dbReference type="Proteomes" id="UP000596311">
    <property type="component" value="Chromosome"/>
</dbReference>
<dbReference type="RefSeq" id="WP_203214198.1">
    <property type="nucleotide sequence ID" value="NZ_CP049945.1"/>
</dbReference>
<protein>
    <submittedName>
        <fullName evidence="1">Uncharacterized protein</fullName>
    </submittedName>
</protein>
<accession>A0ABX7EDY2</accession>
<keyword evidence="2" id="KW-1185">Reference proteome</keyword>
<name>A0ABX7EDY2_9ACTN</name>
<reference evidence="1 2" key="1">
    <citation type="submission" date="2020-03" db="EMBL/GenBank/DDBJ databases">
        <title>Genome mining and metabolic profiling illuminate the polycyclic tetramate macrolactams from Streptomyces koyangensis SCSIO 5802.</title>
        <authorList>
            <person name="Ding W."/>
        </authorList>
    </citation>
    <scope>NUCLEOTIDE SEQUENCE [LARGE SCALE GENOMIC DNA]</scope>
    <source>
        <strain evidence="1 2">SCSIO 5802</strain>
    </source>
</reference>
<sequence>MPDLAIHEDVPALGQRYEQHNHGPGQSIQGVKVDVHNNWNDEYVRELAVPDADFAVCTDARYVPPRDIGRLREAERRLARYGVVVLTAPPGSGRRTTALRLLATTVLEPSVPPLHLLDLEPEWSEVRVGQLPKVSGHGYLLDLTELPTNEPSDRMGSRLRDYGSDGLRKGWRLVVLASPQSWRGRWAETAVDFTVSLPSPDARILAERELTLRGAGDRAAWLDDEAFADIWAANPPAQEACRLVGIVARMPHTYGQYPDRKLLADAADEFQGWHAHIDDLLNRKPQEQGQPSLLANRATVWAGALLHGGEPGSVLRAADALLGRLAVPRGAKDVLSDATSSRRLEAGRLTPKGGRVFHDEDKHGLPSAILNNLWREFPTQRALCSEWAVSVASDPDVPEEDARLVTRRLLELATFRHDGAILESLATGLDGARKQLATEALTEAALDPHIGVYVRQRLYAWSRKASSPRTLGLVIAVCGGELGRKEPGLALTRLRWATVHTLLGCVDAVRAFRALIVAHPDAVREATKTWFDKSALDQILPVFFAIASSDEGAALLLDGVKDEAGRDQFVRAWQQLLLNEDSRETVDRQLTRWGRLADEGRLPHGKLVDLLADVYEPDVLRSGLNRFYDESPGFLESFWGHVLGEAIQRRRRRRDGAQVYG</sequence>
<gene>
    <name evidence="1" type="ORF">G9U55_06875</name>
</gene>
<dbReference type="EMBL" id="CP049945">
    <property type="protein sequence ID" value="QRF01965.1"/>
    <property type="molecule type" value="Genomic_DNA"/>
</dbReference>